<evidence type="ECO:0000313" key="2">
    <source>
        <dbReference type="Proteomes" id="UP000215335"/>
    </source>
</evidence>
<dbReference type="STRING" id="543379.A0A232FL43"/>
<accession>A0A232FL43</accession>
<dbReference type="Proteomes" id="UP000215335">
    <property type="component" value="Unassembled WGS sequence"/>
</dbReference>
<evidence type="ECO:0000313" key="1">
    <source>
        <dbReference type="EMBL" id="OXU31230.1"/>
    </source>
</evidence>
<dbReference type="EMBL" id="NNAY01000075">
    <property type="protein sequence ID" value="OXU31230.1"/>
    <property type="molecule type" value="Genomic_DNA"/>
</dbReference>
<dbReference type="AlphaFoldDB" id="A0A232FL43"/>
<proteinExistence type="predicted"/>
<name>A0A232FL43_9HYME</name>
<protein>
    <submittedName>
        <fullName evidence="1">Uncharacterized protein</fullName>
    </submittedName>
</protein>
<comment type="caution">
    <text evidence="1">The sequence shown here is derived from an EMBL/GenBank/DDBJ whole genome shotgun (WGS) entry which is preliminary data.</text>
</comment>
<sequence>MEEEIRRPNSFGPNCRKWLPFSDEDRQVRLAEPPDLASNRAPADLRQQSRLQAILPVILRNCRYYFAIHYSTISHRQELCYSLGLAVLPSGLGDLRRKKGAIWKVERVINVQNQEIDTAAVDAFCAIITKEVDSIPLATKLLAFWIQSTIERQALQALTVYAETDCYVQYCGVLVIKTRYHGVVGTTPKMYRVNCQKLARKIAALKELVDKSMDRRPINSE</sequence>
<reference evidence="1 2" key="1">
    <citation type="journal article" date="2017" name="Curr. Biol.">
        <title>The Evolution of Venom by Co-option of Single-Copy Genes.</title>
        <authorList>
            <person name="Martinson E.O."/>
            <person name="Mrinalini"/>
            <person name="Kelkar Y.D."/>
            <person name="Chang C.H."/>
            <person name="Werren J.H."/>
        </authorList>
    </citation>
    <scope>NUCLEOTIDE SEQUENCE [LARGE SCALE GENOMIC DNA]</scope>
    <source>
        <strain evidence="1 2">Alberta</strain>
        <tissue evidence="1">Whole body</tissue>
    </source>
</reference>
<keyword evidence="2" id="KW-1185">Reference proteome</keyword>
<organism evidence="1 2">
    <name type="scientific">Trichomalopsis sarcophagae</name>
    <dbReference type="NCBI Taxonomy" id="543379"/>
    <lineage>
        <taxon>Eukaryota</taxon>
        <taxon>Metazoa</taxon>
        <taxon>Ecdysozoa</taxon>
        <taxon>Arthropoda</taxon>
        <taxon>Hexapoda</taxon>
        <taxon>Insecta</taxon>
        <taxon>Pterygota</taxon>
        <taxon>Neoptera</taxon>
        <taxon>Endopterygota</taxon>
        <taxon>Hymenoptera</taxon>
        <taxon>Apocrita</taxon>
        <taxon>Proctotrupomorpha</taxon>
        <taxon>Chalcidoidea</taxon>
        <taxon>Pteromalidae</taxon>
        <taxon>Pteromalinae</taxon>
        <taxon>Trichomalopsis</taxon>
    </lineage>
</organism>
<gene>
    <name evidence="1" type="ORF">TSAR_014764</name>
</gene>